<gene>
    <name evidence="2" type="ORF">I532_07145</name>
</gene>
<evidence type="ECO:0000313" key="2">
    <source>
        <dbReference type="EMBL" id="EMT53771.1"/>
    </source>
</evidence>
<organism evidence="2 3">
    <name type="scientific">Brevibacillus borstelensis AK1</name>
    <dbReference type="NCBI Taxonomy" id="1300222"/>
    <lineage>
        <taxon>Bacteria</taxon>
        <taxon>Bacillati</taxon>
        <taxon>Bacillota</taxon>
        <taxon>Bacilli</taxon>
        <taxon>Bacillales</taxon>
        <taxon>Paenibacillaceae</taxon>
        <taxon>Brevibacillus</taxon>
    </lineage>
</organism>
<comment type="caution">
    <text evidence="2">The sequence shown here is derived from an EMBL/GenBank/DDBJ whole genome shotgun (WGS) entry which is preliminary data.</text>
</comment>
<dbReference type="STRING" id="1300222.I532_07145"/>
<dbReference type="RefSeq" id="WP_003387305.1">
    <property type="nucleotide sequence ID" value="NZ_APBN01000002.1"/>
</dbReference>
<feature type="chain" id="PRO_5004095430" evidence="1">
    <location>
        <begin position="31"/>
        <end position="286"/>
    </location>
</feature>
<feature type="signal peptide" evidence="1">
    <location>
        <begin position="1"/>
        <end position="30"/>
    </location>
</feature>
<dbReference type="Proteomes" id="UP000012081">
    <property type="component" value="Unassembled WGS sequence"/>
</dbReference>
<evidence type="ECO:0000313" key="3">
    <source>
        <dbReference type="Proteomes" id="UP000012081"/>
    </source>
</evidence>
<keyword evidence="1" id="KW-0732">Signal</keyword>
<proteinExistence type="predicted"/>
<dbReference type="EMBL" id="APBN01000002">
    <property type="protein sequence ID" value="EMT53771.1"/>
    <property type="molecule type" value="Genomic_DNA"/>
</dbReference>
<reference evidence="2 3" key="1">
    <citation type="submission" date="2013-03" db="EMBL/GenBank/DDBJ databases">
        <title>Assembly of a new bacterial strain Brevibacillus borstelensis AK1.</title>
        <authorList>
            <person name="Rajan I."/>
            <person name="PoliReddy D."/>
            <person name="Sugumar T."/>
            <person name="Rathinam K."/>
            <person name="Alqarawi S."/>
            <person name="Khalil A.B."/>
            <person name="Sivakumar N."/>
        </authorList>
    </citation>
    <scope>NUCLEOTIDE SEQUENCE [LARGE SCALE GENOMIC DNA]</scope>
    <source>
        <strain evidence="2 3">AK1</strain>
    </source>
</reference>
<protein>
    <submittedName>
        <fullName evidence="2">Uncharacterized protein</fullName>
    </submittedName>
</protein>
<dbReference type="GeneID" id="89500283"/>
<dbReference type="OrthoDB" id="2475185at2"/>
<name>M8E3B8_9BACL</name>
<dbReference type="AlphaFoldDB" id="M8E3B8"/>
<keyword evidence="3" id="KW-1185">Reference proteome</keyword>
<sequence>MTGKTSVSRSLCALLVALALCLPGQTTVLAEEGQWDQRFQTQIGEWKNSIVGQDPQFADWRNARIDVQTLGANQHQWLVSLTQGSKQVGYMVVGEVPSTEGNPTFVLLEYGLGEYILFDDTFAPREVAAEPVYDGFASHWLVSLPKEKQVVDAKTGERYLSTTRTEESVIQSLQEQDLAAPGQKLVATRVIHAEAVNPFDNISWFTPLVYAPTPGKTVTWEDLWQKNAKDITLAVSLYHSEVLSPFSVGSLHVWNGQKPYIGVWDEGLRFLPYAYASKVGKFHIQK</sequence>
<evidence type="ECO:0000256" key="1">
    <source>
        <dbReference type="SAM" id="SignalP"/>
    </source>
</evidence>
<accession>M8E3B8</accession>
<dbReference type="PATRIC" id="fig|1300222.3.peg.1466"/>